<dbReference type="EMBL" id="JACCCW010000001">
    <property type="protein sequence ID" value="NYF78371.1"/>
    <property type="molecule type" value="Genomic_DNA"/>
</dbReference>
<organism evidence="2 3">
    <name type="scientific">Granulicella arctica</name>
    <dbReference type="NCBI Taxonomy" id="940613"/>
    <lineage>
        <taxon>Bacteria</taxon>
        <taxon>Pseudomonadati</taxon>
        <taxon>Acidobacteriota</taxon>
        <taxon>Terriglobia</taxon>
        <taxon>Terriglobales</taxon>
        <taxon>Acidobacteriaceae</taxon>
        <taxon>Granulicella</taxon>
    </lineage>
</organism>
<feature type="domain" description="DinB-like" evidence="1">
    <location>
        <begin position="19"/>
        <end position="144"/>
    </location>
</feature>
<dbReference type="RefSeq" id="WP_179487723.1">
    <property type="nucleotide sequence ID" value="NZ_JACCCW010000001.1"/>
</dbReference>
<dbReference type="InterPro" id="IPR034660">
    <property type="entry name" value="DinB/YfiT-like"/>
</dbReference>
<evidence type="ECO:0000259" key="1">
    <source>
        <dbReference type="Pfam" id="PF12867"/>
    </source>
</evidence>
<dbReference type="Proteomes" id="UP000589520">
    <property type="component" value="Unassembled WGS sequence"/>
</dbReference>
<protein>
    <submittedName>
        <fullName evidence="2">Putative damage-inducible protein DinB</fullName>
    </submittedName>
</protein>
<accession>A0A7Y9TF53</accession>
<evidence type="ECO:0000313" key="2">
    <source>
        <dbReference type="EMBL" id="NYF78371.1"/>
    </source>
</evidence>
<comment type="caution">
    <text evidence="2">The sequence shown here is derived from an EMBL/GenBank/DDBJ whole genome shotgun (WGS) entry which is preliminary data.</text>
</comment>
<dbReference type="SUPFAM" id="SSF109854">
    <property type="entry name" value="DinB/YfiT-like putative metalloenzymes"/>
    <property type="match status" value="1"/>
</dbReference>
<dbReference type="Gene3D" id="1.20.120.450">
    <property type="entry name" value="dinb family like domain"/>
    <property type="match status" value="1"/>
</dbReference>
<evidence type="ECO:0000313" key="3">
    <source>
        <dbReference type="Proteomes" id="UP000589520"/>
    </source>
</evidence>
<dbReference type="AlphaFoldDB" id="A0A7Y9TF53"/>
<name>A0A7Y9TF53_9BACT</name>
<keyword evidence="3" id="KW-1185">Reference proteome</keyword>
<dbReference type="Pfam" id="PF12867">
    <property type="entry name" value="DinB_2"/>
    <property type="match status" value="1"/>
</dbReference>
<gene>
    <name evidence="2" type="ORF">HDF17_000658</name>
</gene>
<reference evidence="2 3" key="1">
    <citation type="submission" date="2020-07" db="EMBL/GenBank/DDBJ databases">
        <title>Genomic Encyclopedia of Type Strains, Phase IV (KMG-V): Genome sequencing to study the core and pangenomes of soil and plant-associated prokaryotes.</title>
        <authorList>
            <person name="Whitman W."/>
        </authorList>
    </citation>
    <scope>NUCLEOTIDE SEQUENCE [LARGE SCALE GENOMIC DNA]</scope>
    <source>
        <strain evidence="2 3">X4EP2</strain>
    </source>
</reference>
<sequence>MSELAQALTGDSAFTPAAHILESLPDDLVHQTFPSAPHTIYQELWHLAFWQQITLNWIAGIETPYPTSPADAFPPTVPQPGAETWNHLRQRFLATAEQAAAAAQATDSLDQLIRCPSRPTEPVRTMTIRDQLISLASHNAYHLGRIVLLRQLLGTWPPPSGGFDW</sequence>
<dbReference type="InterPro" id="IPR024775">
    <property type="entry name" value="DinB-like"/>
</dbReference>
<proteinExistence type="predicted"/>